<dbReference type="InterPro" id="IPR003852">
    <property type="entry name" value="Sig_transdc_His_kinase_KdpD_N"/>
</dbReference>
<dbReference type="AlphaFoldDB" id="A0A317EJK9"/>
<protein>
    <submittedName>
        <fullName evidence="5">Histidine kinase</fullName>
    </submittedName>
</protein>
<dbReference type="GO" id="GO:0005886">
    <property type="term" value="C:plasma membrane"/>
    <property type="evidence" value="ECO:0007669"/>
    <property type="project" value="TreeGrafter"/>
</dbReference>
<evidence type="ECO:0000256" key="2">
    <source>
        <dbReference type="ARBA" id="ARBA00022777"/>
    </source>
</evidence>
<keyword evidence="2 5" id="KW-0418">Kinase</keyword>
<dbReference type="GO" id="GO:0005737">
    <property type="term" value="C:cytoplasm"/>
    <property type="evidence" value="ECO:0007669"/>
    <property type="project" value="UniProtKB-ARBA"/>
</dbReference>
<keyword evidence="3" id="KW-0902">Two-component regulatory system</keyword>
<sequence>MQEKDDSVKHFLDLVQKSRRGKLKIYIGMSAGVGKTFRMLQESHALLRNGIDVCIGYVETHKRAETEALVGGLPIIARKKIFYRGKEIEEMDLQGILNRHPEIVIVDELAHTNAEGCKNGKRWQDVFDLLEAGISVISAVNIQHLESINEEIEQITGISVTERIPDKILEIADEIVNIDLTADELVTRLKEGKIYDQSKIARALENFFQSDKILQLRELALKEVVHQVERKIQTEIPKSIKLRFERFLACISSNAETAGVVIRKTARLASYYHSPWIVLYIQSDSESLERIKLDKQRHLINHFKLATELGAEVIKVKSNQITQSIINIATEKEVTTICIGKPHLNIFQVIMRTAIFNQLLRNLAEKEIDLVILS</sequence>
<name>A0A317EJK9_9SPHI</name>
<keyword evidence="1" id="KW-0808">Transferase</keyword>
<organism evidence="5 6">
    <name type="scientific">Pedobacter yonginense</name>
    <dbReference type="NCBI Taxonomy" id="651869"/>
    <lineage>
        <taxon>Bacteria</taxon>
        <taxon>Pseudomonadati</taxon>
        <taxon>Bacteroidota</taxon>
        <taxon>Sphingobacteriia</taxon>
        <taxon>Sphingobacteriales</taxon>
        <taxon>Sphingobacteriaceae</taxon>
        <taxon>Pedobacter</taxon>
    </lineage>
</organism>
<proteinExistence type="predicted"/>
<reference evidence="5 6" key="1">
    <citation type="submission" date="2018-05" db="EMBL/GenBank/DDBJ databases">
        <title>Pedobacter paludis sp. nov., isolated from wetland soil.</title>
        <authorList>
            <person name="Zhang Y."/>
            <person name="Wang G."/>
        </authorList>
    </citation>
    <scope>NUCLEOTIDE SEQUENCE [LARGE SCALE GENOMIC DNA]</scope>
    <source>
        <strain evidence="5 6">KCTC22721</strain>
    </source>
</reference>
<keyword evidence="6" id="KW-1185">Reference proteome</keyword>
<dbReference type="Proteomes" id="UP000245379">
    <property type="component" value="Unassembled WGS sequence"/>
</dbReference>
<dbReference type="PANTHER" id="PTHR45569:SF1">
    <property type="entry name" value="SENSOR PROTEIN KDPD"/>
    <property type="match status" value="1"/>
</dbReference>
<evidence type="ECO:0000256" key="1">
    <source>
        <dbReference type="ARBA" id="ARBA00022679"/>
    </source>
</evidence>
<comment type="caution">
    <text evidence="5">The sequence shown here is derived from an EMBL/GenBank/DDBJ whole genome shotgun (WGS) entry which is preliminary data.</text>
</comment>
<evidence type="ECO:0000259" key="4">
    <source>
        <dbReference type="Pfam" id="PF02702"/>
    </source>
</evidence>
<dbReference type="OrthoDB" id="9806130at2"/>
<evidence type="ECO:0000313" key="6">
    <source>
        <dbReference type="Proteomes" id="UP000245379"/>
    </source>
</evidence>
<dbReference type="Gene3D" id="3.40.50.300">
    <property type="entry name" value="P-loop containing nucleotide triphosphate hydrolases"/>
    <property type="match status" value="1"/>
</dbReference>
<evidence type="ECO:0000313" key="5">
    <source>
        <dbReference type="EMBL" id="PWS26852.1"/>
    </source>
</evidence>
<dbReference type="PANTHER" id="PTHR45569">
    <property type="entry name" value="SENSOR PROTEIN KDPD"/>
    <property type="match status" value="1"/>
</dbReference>
<gene>
    <name evidence="5" type="ORF">DHW03_12540</name>
</gene>
<dbReference type="InterPro" id="IPR052023">
    <property type="entry name" value="Histidine_kinase_KdpD"/>
</dbReference>
<dbReference type="InterPro" id="IPR027417">
    <property type="entry name" value="P-loop_NTPase"/>
</dbReference>
<dbReference type="FunFam" id="3.40.50.300:FF:000483">
    <property type="entry name" value="Sensor histidine kinase KdpD"/>
    <property type="match status" value="1"/>
</dbReference>
<feature type="domain" description="Signal transduction histidine kinase osmosensitive K+ channel sensor N-terminal" evidence="4">
    <location>
        <begin position="19"/>
        <end position="228"/>
    </location>
</feature>
<evidence type="ECO:0000256" key="3">
    <source>
        <dbReference type="ARBA" id="ARBA00023012"/>
    </source>
</evidence>
<dbReference type="EMBL" id="QGNZ01000003">
    <property type="protein sequence ID" value="PWS26852.1"/>
    <property type="molecule type" value="Genomic_DNA"/>
</dbReference>
<dbReference type="Pfam" id="PF02702">
    <property type="entry name" value="KdpD"/>
    <property type="match status" value="1"/>
</dbReference>
<accession>A0A317EJK9</accession>
<dbReference type="RefSeq" id="WP_109926199.1">
    <property type="nucleotide sequence ID" value="NZ_QGNZ01000003.1"/>
</dbReference>
<dbReference type="GO" id="GO:0000155">
    <property type="term" value="F:phosphorelay sensor kinase activity"/>
    <property type="evidence" value="ECO:0007669"/>
    <property type="project" value="InterPro"/>
</dbReference>